<dbReference type="Gene3D" id="3.30.200.20">
    <property type="entry name" value="Phosphorylase Kinase, domain 1"/>
    <property type="match status" value="1"/>
</dbReference>
<dbReference type="FunFam" id="3.30.200.20:FF:000488">
    <property type="entry name" value="Related to severin kinase"/>
    <property type="match status" value="1"/>
</dbReference>
<dbReference type="FunFam" id="1.10.510.10:FF:000411">
    <property type="entry name" value="Probable Ste20-like kinase Don3"/>
    <property type="match status" value="1"/>
</dbReference>
<comment type="subcellular location">
    <subcellularLocation>
        <location evidence="4">Cytoplasm</location>
    </subcellularLocation>
    <subcellularLocation>
        <location evidence="3">Mitochondrion</location>
    </subcellularLocation>
</comment>
<dbReference type="STRING" id="1163406.A0A0L0N7F3"/>
<comment type="catalytic activity">
    <reaction evidence="1">
        <text>D-threo-isocitrate + NAD(+) = 2-oxoglutarate + CO2 + NADH</text>
        <dbReference type="Rhea" id="RHEA:23632"/>
        <dbReference type="ChEBI" id="CHEBI:15562"/>
        <dbReference type="ChEBI" id="CHEBI:16526"/>
        <dbReference type="ChEBI" id="CHEBI:16810"/>
        <dbReference type="ChEBI" id="CHEBI:57540"/>
        <dbReference type="ChEBI" id="CHEBI:57945"/>
        <dbReference type="EC" id="1.1.1.41"/>
    </reaction>
</comment>
<dbReference type="PANTHER" id="PTHR11835">
    <property type="entry name" value="DECARBOXYLATING DEHYDROGENASES-ISOCITRATE, ISOPROPYLMALATE, TARTRATE"/>
    <property type="match status" value="1"/>
</dbReference>
<dbReference type="InterPro" id="IPR000719">
    <property type="entry name" value="Prot_kinase_dom"/>
</dbReference>
<evidence type="ECO:0000256" key="25">
    <source>
        <dbReference type="ARBA" id="ARBA00048679"/>
    </source>
</evidence>
<keyword evidence="14" id="KW-0808">Transferase</keyword>
<comment type="caution">
    <text evidence="30">The sequence shown here is derived from an EMBL/GenBank/DDBJ whole genome shotgun (WGS) entry which is preliminary data.</text>
</comment>
<dbReference type="FunFam" id="3.40.718.10:FF:000001">
    <property type="entry name" value="Isocitrate dehydrogenase [NAD] subunit, mitochondrial"/>
    <property type="match status" value="1"/>
</dbReference>
<feature type="compositionally biased region" description="Polar residues" evidence="28">
    <location>
        <begin position="382"/>
        <end position="411"/>
    </location>
</feature>
<dbReference type="GO" id="GO:0006099">
    <property type="term" value="P:tricarboxylic acid cycle"/>
    <property type="evidence" value="ECO:0007669"/>
    <property type="project" value="UniProtKB-KW"/>
</dbReference>
<dbReference type="InterPro" id="IPR004434">
    <property type="entry name" value="Isocitrate_DH_NAD"/>
</dbReference>
<keyword evidence="17" id="KW-0418">Kinase</keyword>
<dbReference type="SMART" id="SM00220">
    <property type="entry name" value="S_TKc"/>
    <property type="match status" value="1"/>
</dbReference>
<evidence type="ECO:0000256" key="5">
    <source>
        <dbReference type="ARBA" id="ARBA00007769"/>
    </source>
</evidence>
<evidence type="ECO:0000256" key="28">
    <source>
        <dbReference type="SAM" id="MobiDB-lite"/>
    </source>
</evidence>
<dbReference type="PROSITE" id="PS00470">
    <property type="entry name" value="IDH_IMDH"/>
    <property type="match status" value="1"/>
</dbReference>
<proteinExistence type="inferred from homology"/>
<evidence type="ECO:0000256" key="14">
    <source>
        <dbReference type="ARBA" id="ARBA00022679"/>
    </source>
</evidence>
<dbReference type="GO" id="GO:0051287">
    <property type="term" value="F:NAD binding"/>
    <property type="evidence" value="ECO:0007669"/>
    <property type="project" value="InterPro"/>
</dbReference>
<dbReference type="InterPro" id="IPR011009">
    <property type="entry name" value="Kinase-like_dom_sf"/>
</dbReference>
<feature type="compositionally biased region" description="Basic and acidic residues" evidence="28">
    <location>
        <begin position="364"/>
        <end position="377"/>
    </location>
</feature>
<evidence type="ECO:0000256" key="26">
    <source>
        <dbReference type="ARBA" id="ARBA00071938"/>
    </source>
</evidence>
<dbReference type="CDD" id="cd06609">
    <property type="entry name" value="STKc_MST3_like"/>
    <property type="match status" value="1"/>
</dbReference>
<evidence type="ECO:0000256" key="19">
    <source>
        <dbReference type="ARBA" id="ARBA00022842"/>
    </source>
</evidence>
<evidence type="ECO:0000256" key="13">
    <source>
        <dbReference type="ARBA" id="ARBA00022553"/>
    </source>
</evidence>
<comment type="similarity">
    <text evidence="6">Belongs to the protein kinase superfamily. STE Ser/Thr protein kinase family. STE20 subfamily.</text>
</comment>
<keyword evidence="21" id="KW-0496">Mitochondrion</keyword>
<keyword evidence="18 27" id="KW-0067">ATP-binding</keyword>
<keyword evidence="20" id="KW-0809">Transit peptide</keyword>
<dbReference type="NCBIfam" id="TIGR00175">
    <property type="entry name" value="mito_nad_idh"/>
    <property type="match status" value="1"/>
</dbReference>
<dbReference type="PROSITE" id="PS00107">
    <property type="entry name" value="PROTEIN_KINASE_ATP"/>
    <property type="match status" value="1"/>
</dbReference>
<comment type="similarity">
    <text evidence="5">Belongs to the isocitrate and isopropylmalate dehydrogenases family.</text>
</comment>
<evidence type="ECO:0000256" key="21">
    <source>
        <dbReference type="ARBA" id="ARBA00023128"/>
    </source>
</evidence>
<comment type="catalytic activity">
    <reaction evidence="25">
        <text>L-seryl-[protein] + ATP = O-phospho-L-seryl-[protein] + ADP + H(+)</text>
        <dbReference type="Rhea" id="RHEA:17989"/>
        <dbReference type="Rhea" id="RHEA-COMP:9863"/>
        <dbReference type="Rhea" id="RHEA-COMP:11604"/>
        <dbReference type="ChEBI" id="CHEBI:15378"/>
        <dbReference type="ChEBI" id="CHEBI:29999"/>
        <dbReference type="ChEBI" id="CHEBI:30616"/>
        <dbReference type="ChEBI" id="CHEBI:83421"/>
        <dbReference type="ChEBI" id="CHEBI:456216"/>
        <dbReference type="EC" id="2.7.11.1"/>
    </reaction>
</comment>
<keyword evidence="10" id="KW-0963">Cytoplasm</keyword>
<keyword evidence="13" id="KW-0597">Phosphoprotein</keyword>
<dbReference type="EMBL" id="LFRF01000015">
    <property type="protein sequence ID" value="KND89971.1"/>
    <property type="molecule type" value="Genomic_DNA"/>
</dbReference>
<dbReference type="SUPFAM" id="SSF53659">
    <property type="entry name" value="Isocitrate/Isopropylmalate dehydrogenase-like"/>
    <property type="match status" value="1"/>
</dbReference>
<reference evidence="30 31" key="1">
    <citation type="journal article" date="2015" name="BMC Genomics">
        <title>The genome of the truffle-parasite Tolypocladium ophioglossoides and the evolution of antifungal peptaibiotics.</title>
        <authorList>
            <person name="Quandt C.A."/>
            <person name="Bushley K.E."/>
            <person name="Spatafora J.W."/>
        </authorList>
    </citation>
    <scope>NUCLEOTIDE SEQUENCE [LARGE SCALE GENOMIC DNA]</scope>
    <source>
        <strain evidence="30 31">CBS 100239</strain>
    </source>
</reference>
<protein>
    <recommendedName>
        <fullName evidence="26">Isocitrate dehydrogenase [NAD] subunit 1, mitochondrial</fullName>
        <ecNumber evidence="9">1.1.1.41</ecNumber>
        <ecNumber evidence="8">2.7.11.1</ecNumber>
    </recommendedName>
    <alternativeName>
        <fullName evidence="23">Isocitric dehydrogenase</fullName>
    </alternativeName>
    <alternativeName>
        <fullName evidence="22">NAD(+)-specific ICDH</fullName>
    </alternativeName>
</protein>
<gene>
    <name evidence="30" type="ORF">TOPH_05324</name>
</gene>
<evidence type="ECO:0000259" key="29">
    <source>
        <dbReference type="PROSITE" id="PS50011"/>
    </source>
</evidence>
<keyword evidence="16 27" id="KW-0547">Nucleotide-binding</keyword>
<dbReference type="GO" id="GO:0004674">
    <property type="term" value="F:protein serine/threonine kinase activity"/>
    <property type="evidence" value="ECO:0007669"/>
    <property type="project" value="UniProtKB-KW"/>
</dbReference>
<evidence type="ECO:0000256" key="11">
    <source>
        <dbReference type="ARBA" id="ARBA00022527"/>
    </source>
</evidence>
<organism evidence="30 31">
    <name type="scientific">Tolypocladium ophioglossoides (strain CBS 100239)</name>
    <name type="common">Snaketongue truffleclub</name>
    <name type="synonym">Elaphocordyceps ophioglossoides</name>
    <dbReference type="NCBI Taxonomy" id="1163406"/>
    <lineage>
        <taxon>Eukaryota</taxon>
        <taxon>Fungi</taxon>
        <taxon>Dikarya</taxon>
        <taxon>Ascomycota</taxon>
        <taxon>Pezizomycotina</taxon>
        <taxon>Sordariomycetes</taxon>
        <taxon>Hypocreomycetidae</taxon>
        <taxon>Hypocreales</taxon>
        <taxon>Ophiocordycipitaceae</taxon>
        <taxon>Tolypocladium</taxon>
    </lineage>
</organism>
<evidence type="ECO:0000256" key="16">
    <source>
        <dbReference type="ARBA" id="ARBA00022741"/>
    </source>
</evidence>
<accession>A0A0L0N7F3</accession>
<dbReference type="SUPFAM" id="SSF56112">
    <property type="entry name" value="Protein kinase-like (PK-like)"/>
    <property type="match status" value="1"/>
</dbReference>
<evidence type="ECO:0000256" key="24">
    <source>
        <dbReference type="ARBA" id="ARBA00047899"/>
    </source>
</evidence>
<feature type="binding site" evidence="27">
    <location>
        <position position="50"/>
    </location>
    <ligand>
        <name>ATP</name>
        <dbReference type="ChEBI" id="CHEBI:30616"/>
    </ligand>
</feature>
<feature type="domain" description="Protein kinase" evidence="29">
    <location>
        <begin position="21"/>
        <end position="271"/>
    </location>
</feature>
<evidence type="ECO:0000256" key="12">
    <source>
        <dbReference type="ARBA" id="ARBA00022532"/>
    </source>
</evidence>
<evidence type="ECO:0000256" key="6">
    <source>
        <dbReference type="ARBA" id="ARBA00008874"/>
    </source>
</evidence>
<dbReference type="Proteomes" id="UP000036947">
    <property type="component" value="Unassembled WGS sequence"/>
</dbReference>
<evidence type="ECO:0000256" key="27">
    <source>
        <dbReference type="PROSITE-ProRule" id="PRU10141"/>
    </source>
</evidence>
<evidence type="ECO:0000256" key="3">
    <source>
        <dbReference type="ARBA" id="ARBA00004173"/>
    </source>
</evidence>
<name>A0A0L0N7F3_TOLOC</name>
<dbReference type="GO" id="GO:0004449">
    <property type="term" value="F:isocitrate dehydrogenase (NAD+) activity"/>
    <property type="evidence" value="ECO:0007669"/>
    <property type="project" value="UniProtKB-EC"/>
</dbReference>
<evidence type="ECO:0000256" key="20">
    <source>
        <dbReference type="ARBA" id="ARBA00022946"/>
    </source>
</evidence>
<dbReference type="Pfam" id="PF00180">
    <property type="entry name" value="Iso_dh"/>
    <property type="match status" value="1"/>
</dbReference>
<comment type="subunit">
    <text evidence="7">Octamer of two non-identical subunits IDH1 and IDH2.</text>
</comment>
<keyword evidence="31" id="KW-1185">Reference proteome</keyword>
<evidence type="ECO:0000313" key="31">
    <source>
        <dbReference type="Proteomes" id="UP000036947"/>
    </source>
</evidence>
<dbReference type="PROSITE" id="PS50011">
    <property type="entry name" value="PROTEIN_KINASE_DOM"/>
    <property type="match status" value="1"/>
</dbReference>
<dbReference type="GO" id="GO:0006102">
    <property type="term" value="P:isocitrate metabolic process"/>
    <property type="evidence" value="ECO:0007669"/>
    <property type="project" value="TreeGrafter"/>
</dbReference>
<evidence type="ECO:0000256" key="1">
    <source>
        <dbReference type="ARBA" id="ARBA00000837"/>
    </source>
</evidence>
<evidence type="ECO:0000313" key="30">
    <source>
        <dbReference type="EMBL" id="KND89971.1"/>
    </source>
</evidence>
<dbReference type="PANTHER" id="PTHR11835:SF42">
    <property type="entry name" value="ISOCITRATE DEHYDROGENASE [NAD] SUBUNIT BETA, MITOCHONDRIAL"/>
    <property type="match status" value="1"/>
</dbReference>
<dbReference type="InterPro" id="IPR017441">
    <property type="entry name" value="Protein_kinase_ATP_BS"/>
</dbReference>
<keyword evidence="12" id="KW-0816">Tricarboxylic acid cycle</keyword>
<dbReference type="EC" id="1.1.1.41" evidence="9"/>
<evidence type="ECO:0000256" key="22">
    <source>
        <dbReference type="ARBA" id="ARBA00030631"/>
    </source>
</evidence>
<comment type="cofactor">
    <cofactor evidence="2">
        <name>Mg(2+)</name>
        <dbReference type="ChEBI" id="CHEBI:18420"/>
    </cofactor>
</comment>
<evidence type="ECO:0000256" key="8">
    <source>
        <dbReference type="ARBA" id="ARBA00012513"/>
    </source>
</evidence>
<comment type="catalytic activity">
    <reaction evidence="24">
        <text>L-threonyl-[protein] + ATP = O-phospho-L-threonyl-[protein] + ADP + H(+)</text>
        <dbReference type="Rhea" id="RHEA:46608"/>
        <dbReference type="Rhea" id="RHEA-COMP:11060"/>
        <dbReference type="Rhea" id="RHEA-COMP:11605"/>
        <dbReference type="ChEBI" id="CHEBI:15378"/>
        <dbReference type="ChEBI" id="CHEBI:30013"/>
        <dbReference type="ChEBI" id="CHEBI:30616"/>
        <dbReference type="ChEBI" id="CHEBI:61977"/>
        <dbReference type="ChEBI" id="CHEBI:456216"/>
        <dbReference type="EC" id="2.7.11.1"/>
    </reaction>
</comment>
<dbReference type="Gene3D" id="3.40.718.10">
    <property type="entry name" value="Isopropylmalate Dehydrogenase"/>
    <property type="match status" value="1"/>
</dbReference>
<evidence type="ECO:0000256" key="17">
    <source>
        <dbReference type="ARBA" id="ARBA00022777"/>
    </source>
</evidence>
<dbReference type="OrthoDB" id="248923at2759"/>
<dbReference type="AlphaFoldDB" id="A0A0L0N7F3"/>
<dbReference type="GO" id="GO:0005524">
    <property type="term" value="F:ATP binding"/>
    <property type="evidence" value="ECO:0007669"/>
    <property type="project" value="UniProtKB-UniRule"/>
</dbReference>
<evidence type="ECO:0000256" key="10">
    <source>
        <dbReference type="ARBA" id="ARBA00022490"/>
    </source>
</evidence>
<evidence type="ECO:0000256" key="18">
    <source>
        <dbReference type="ARBA" id="ARBA00022840"/>
    </source>
</evidence>
<sequence>MADRNRDAEDGNEALDPELLYSKEYCIGGGSFGKVFKGVDKRTGHAVAIKVIDIENAEDEVEDIIQEIAILSELQSPYVTKYYGSYAKGAELWIVMEFCAGGSCADLMKPGLIGEDYIAIIARELLLGLDYLHSDKKLHRDIKAANVLLSSGGQVKLADFGVSGQLSATMTKKNTFVGTPFWMAPEVIKQSGYDHKADIWSLGITALELANGEPPYADIHPMKVLFLIPKNPAPRLEGNFTRAFKDFVELCLQRDPKDRPTARDLLRHPFIRKAKKTTYLTELIERHSRWALMHKGEDDDNWDTADGGAPTEREKVDEDMWDFGTVRLVGDRGGMVNRPGLNAMDESATSARFARQTEGTDNYGGKRRDASPTKTRDFALQPSDTLKAANQGTSSQTSPQRRPVSTQIHQGTSSPTTVPLPPSPMKALAQEGPGTPTRSLARKPLPQNQSSHSPDYDRVLQAQLQRDMGMLNLNLALNPPVVSGVVQASTTEKPVPPPHDTASRSPNSRGPAMAIPEIPPFKGQAQRVASQLQAPAQRAPSVNFVPQKPQSPALSEGSIAPSSFPSPAPANPNGELDALNDVIFPALEEALKRRQSRLQQAVKPGQGAAATTVKQQRAEAAHEKLRKLVYKLAHVCKEIDQYDKAEPVGMGRDVGSFLEGLLEEILVRVEPLDEEEARRQPEPRLTFTSASFFLVDDSAAAAAAVQRTGIDLYTSPLSSLLLLRGAAGQPQQQLVRSFATVQSDIFKPAKFGGKYTVTLIPGDGIGAEVAESVKTVFKADNVPIEWEQIAVSGIVEGGSRTQDAFRESVASLKRNKLGLKGILHTPVSLSGHQSFNVAMRQELDIYASISLIKNIPGYETRHKDVDLCIIRENTEGEYSGLEHQSVPGVVESLKIITRAKSERIAKFAFAFALANGRSKVTCIHKANIMKLADGLFRSTFHSVAKEYPTLEVSDMIVDNASMEAVSRPQQFDVMVMPNLYGGILSNIGAALVGGPGIVPGCNMGRDVAVFEPGCRHVGLDIKGKDQANPTALMLSGSMLLRHLGLDEHANRISKAVYAVIAEGKVRTRDMGGESTTHEFTRAILDKMEMV</sequence>
<dbReference type="InterPro" id="IPR019818">
    <property type="entry name" value="IsoCit/isopropylmalate_DH_CS"/>
</dbReference>
<evidence type="ECO:0000256" key="4">
    <source>
        <dbReference type="ARBA" id="ARBA00004496"/>
    </source>
</evidence>
<evidence type="ECO:0000256" key="7">
    <source>
        <dbReference type="ARBA" id="ARBA00011567"/>
    </source>
</evidence>
<keyword evidence="15" id="KW-0479">Metal-binding</keyword>
<keyword evidence="11" id="KW-0723">Serine/threonine-protein kinase</keyword>
<dbReference type="InterPro" id="IPR024084">
    <property type="entry name" value="IsoPropMal-DH-like_dom"/>
</dbReference>
<keyword evidence="19" id="KW-0460">Magnesium</keyword>
<dbReference type="EC" id="2.7.11.1" evidence="8"/>
<evidence type="ECO:0000256" key="9">
    <source>
        <dbReference type="ARBA" id="ARBA00013012"/>
    </source>
</evidence>
<dbReference type="SMART" id="SM01329">
    <property type="entry name" value="Iso_dh"/>
    <property type="match status" value="1"/>
</dbReference>
<feature type="region of interest" description="Disordered" evidence="28">
    <location>
        <begin position="338"/>
        <end position="455"/>
    </location>
</feature>
<dbReference type="Pfam" id="PF00069">
    <property type="entry name" value="Pkinase"/>
    <property type="match status" value="1"/>
</dbReference>
<evidence type="ECO:0000256" key="15">
    <source>
        <dbReference type="ARBA" id="ARBA00022723"/>
    </source>
</evidence>
<evidence type="ECO:0000256" key="23">
    <source>
        <dbReference type="ARBA" id="ARBA00030683"/>
    </source>
</evidence>
<feature type="region of interest" description="Disordered" evidence="28">
    <location>
        <begin position="487"/>
        <end position="575"/>
    </location>
</feature>
<dbReference type="Gene3D" id="1.10.510.10">
    <property type="entry name" value="Transferase(Phosphotransferase) domain 1"/>
    <property type="match status" value="1"/>
</dbReference>
<dbReference type="GO" id="GO:0005739">
    <property type="term" value="C:mitochondrion"/>
    <property type="evidence" value="ECO:0007669"/>
    <property type="project" value="UniProtKB-SubCell"/>
</dbReference>
<evidence type="ECO:0000256" key="2">
    <source>
        <dbReference type="ARBA" id="ARBA00001946"/>
    </source>
</evidence>
<dbReference type="GO" id="GO:0000287">
    <property type="term" value="F:magnesium ion binding"/>
    <property type="evidence" value="ECO:0007669"/>
    <property type="project" value="InterPro"/>
</dbReference>